<evidence type="ECO:0000313" key="3">
    <source>
        <dbReference type="EMBL" id="KOS47983.1"/>
    </source>
</evidence>
<evidence type="ECO:0000259" key="2">
    <source>
        <dbReference type="Pfam" id="PF13088"/>
    </source>
</evidence>
<feature type="compositionally biased region" description="Basic and acidic residues" evidence="1">
    <location>
        <begin position="114"/>
        <end position="125"/>
    </location>
</feature>
<accession>A0A0M9WK74</accession>
<name>A0A0M9WK74_9EURO</name>
<protein>
    <recommendedName>
        <fullName evidence="2">Sialidase domain-containing protein</fullName>
    </recommendedName>
</protein>
<evidence type="ECO:0000313" key="4">
    <source>
        <dbReference type="Proteomes" id="UP000037696"/>
    </source>
</evidence>
<dbReference type="InterPro" id="IPR036278">
    <property type="entry name" value="Sialidase_sf"/>
</dbReference>
<keyword evidence="4" id="KW-1185">Reference proteome</keyword>
<dbReference type="SUPFAM" id="SSF50939">
    <property type="entry name" value="Sialidases"/>
    <property type="match status" value="1"/>
</dbReference>
<dbReference type="InterPro" id="IPR011040">
    <property type="entry name" value="Sialidase"/>
</dbReference>
<proteinExistence type="predicted"/>
<gene>
    <name evidence="3" type="ORF">ACN38_g1118</name>
</gene>
<dbReference type="Gene3D" id="2.120.10.10">
    <property type="match status" value="1"/>
</dbReference>
<reference evidence="3 4" key="1">
    <citation type="submission" date="2015-08" db="EMBL/GenBank/DDBJ databases">
        <title>Genome sequencing of Penicillium nordicum.</title>
        <authorList>
            <person name="Nguyen H.D."/>
            <person name="Seifert K.A."/>
        </authorList>
    </citation>
    <scope>NUCLEOTIDE SEQUENCE [LARGE SCALE GENOMIC DNA]</scope>
    <source>
        <strain evidence="3 4">DAOMC 185683</strain>
    </source>
</reference>
<organism evidence="3 4">
    <name type="scientific">Penicillium nordicum</name>
    <dbReference type="NCBI Taxonomy" id="229535"/>
    <lineage>
        <taxon>Eukaryota</taxon>
        <taxon>Fungi</taxon>
        <taxon>Dikarya</taxon>
        <taxon>Ascomycota</taxon>
        <taxon>Pezizomycotina</taxon>
        <taxon>Eurotiomycetes</taxon>
        <taxon>Eurotiomycetidae</taxon>
        <taxon>Eurotiales</taxon>
        <taxon>Aspergillaceae</taxon>
        <taxon>Penicillium</taxon>
    </lineage>
</organism>
<feature type="region of interest" description="Disordered" evidence="1">
    <location>
        <begin position="110"/>
        <end position="130"/>
    </location>
</feature>
<dbReference type="PANTHER" id="PTHR43752:SF2">
    <property type="entry name" value="BNR_ASP-BOX REPEAT FAMILY PROTEIN"/>
    <property type="match status" value="1"/>
</dbReference>
<feature type="domain" description="Sialidase" evidence="2">
    <location>
        <begin position="25"/>
        <end position="324"/>
    </location>
</feature>
<dbReference type="Proteomes" id="UP000037696">
    <property type="component" value="Unassembled WGS sequence"/>
</dbReference>
<dbReference type="Pfam" id="PF13088">
    <property type="entry name" value="BNR_2"/>
    <property type="match status" value="1"/>
</dbReference>
<dbReference type="AlphaFoldDB" id="A0A0M9WK74"/>
<comment type="caution">
    <text evidence="3">The sequence shown here is derived from an EMBL/GenBank/DDBJ whole genome shotgun (WGS) entry which is preliminary data.</text>
</comment>
<dbReference type="CDD" id="cd15482">
    <property type="entry name" value="Sialidase_non-viral"/>
    <property type="match status" value="1"/>
</dbReference>
<dbReference type="PANTHER" id="PTHR43752">
    <property type="entry name" value="BNR/ASP-BOX REPEAT FAMILY PROTEIN"/>
    <property type="match status" value="1"/>
</dbReference>
<dbReference type="OrthoDB" id="504663at2759"/>
<evidence type="ECO:0000256" key="1">
    <source>
        <dbReference type="SAM" id="MobiDB-lite"/>
    </source>
</evidence>
<sequence length="344" mass="37731">MSFPVFSDSRQPEVHASTLVLTEQSLLCAWFGGTKEGHSDTRIWISRLDLSIPDVAWTKSYPVASVEGIAHWNPVFLKDPSSGRILLFYKVGSPISSWYTKIIESNDNGNTWSEPRELVSGDRGGRGPVKNKPVVLSDGTIIAPASLETPDGNWNCFTDSSHDQGKTWTRSAFAQIDRATWPGEGAIQPSLINSAPGKLTMLSRSSAGYVARSDSEDNGKNWGKMYLTPLFNNNSGLDALRQENGVWLVVHNPVQQRWGPRTPLVISSSSDEGKTWRTVLTLEAKPPPAGFSEIVALDTGIVNDGESEFSYPSIISDSKGGVYISYTYERRGIKVVHVRATQLS</sequence>
<dbReference type="EMBL" id="LHQQ01000010">
    <property type="protein sequence ID" value="KOS47983.1"/>
    <property type="molecule type" value="Genomic_DNA"/>
</dbReference>